<dbReference type="InterPro" id="IPR031632">
    <property type="entry name" value="SVIP"/>
</dbReference>
<proteinExistence type="predicted"/>
<dbReference type="PANTHER" id="PTHR36813:SF1">
    <property type="entry name" value="TRANSMEMBRANE PROTEIN"/>
    <property type="match status" value="1"/>
</dbReference>
<feature type="region of interest" description="Disordered" evidence="4">
    <location>
        <begin position="1"/>
        <end position="76"/>
    </location>
</feature>
<keyword evidence="2" id="KW-0564">Palmitate</keyword>
<reference evidence="5" key="1">
    <citation type="journal article" date="2021" name="Nat. Commun.">
        <title>Genomic analyses provide insights into spinach domestication and the genetic basis of agronomic traits.</title>
        <authorList>
            <person name="Cai X."/>
            <person name="Sun X."/>
            <person name="Xu C."/>
            <person name="Sun H."/>
            <person name="Wang X."/>
            <person name="Ge C."/>
            <person name="Zhang Z."/>
            <person name="Wang Q."/>
            <person name="Fei Z."/>
            <person name="Jiao C."/>
            <person name="Wang Q."/>
        </authorList>
    </citation>
    <scope>NUCLEOTIDE SEQUENCE [LARGE SCALE GENOMIC DNA]</scope>
    <source>
        <strain evidence="5">cv. Varoflay</strain>
    </source>
</reference>
<keyword evidence="3" id="KW-0449">Lipoprotein</keyword>
<organism evidence="5 6">
    <name type="scientific">Spinacia oleracea</name>
    <name type="common">Spinach</name>
    <dbReference type="NCBI Taxonomy" id="3562"/>
    <lineage>
        <taxon>Eukaryota</taxon>
        <taxon>Viridiplantae</taxon>
        <taxon>Streptophyta</taxon>
        <taxon>Embryophyta</taxon>
        <taxon>Tracheophyta</taxon>
        <taxon>Spermatophyta</taxon>
        <taxon>Magnoliopsida</taxon>
        <taxon>eudicotyledons</taxon>
        <taxon>Gunneridae</taxon>
        <taxon>Pentapetalae</taxon>
        <taxon>Caryophyllales</taxon>
        <taxon>Chenopodiaceae</taxon>
        <taxon>Chenopodioideae</taxon>
        <taxon>Anserineae</taxon>
        <taxon>Spinacia</taxon>
    </lineage>
</organism>
<dbReference type="GeneID" id="110786175"/>
<evidence type="ECO:0000256" key="3">
    <source>
        <dbReference type="ARBA" id="ARBA00023288"/>
    </source>
</evidence>
<gene>
    <name evidence="6" type="primary">LOC110786175</name>
</gene>
<evidence type="ECO:0000256" key="4">
    <source>
        <dbReference type="SAM" id="MobiDB-lite"/>
    </source>
</evidence>
<evidence type="ECO:0000313" key="6">
    <source>
        <dbReference type="RefSeq" id="XP_021846400.1"/>
    </source>
</evidence>
<keyword evidence="1" id="KW-0519">Myristate</keyword>
<dbReference type="KEGG" id="soe:110786175"/>
<name>A0A9R0JTD4_SPIOL</name>
<evidence type="ECO:0000256" key="2">
    <source>
        <dbReference type="ARBA" id="ARBA00023139"/>
    </source>
</evidence>
<evidence type="ECO:0008006" key="7">
    <source>
        <dbReference type="Google" id="ProtNLM"/>
    </source>
</evidence>
<dbReference type="RefSeq" id="XP_021846400.1">
    <property type="nucleotide sequence ID" value="XM_021990708.2"/>
</dbReference>
<keyword evidence="5" id="KW-1185">Reference proteome</keyword>
<reference evidence="6" key="2">
    <citation type="submission" date="2025-08" db="UniProtKB">
        <authorList>
            <consortium name="RefSeq"/>
        </authorList>
    </citation>
    <scope>IDENTIFICATION</scope>
    <source>
        <tissue evidence="6">Leaf</tissue>
    </source>
</reference>
<protein>
    <recommendedName>
        <fullName evidence="7">Small VCP/p97-interacting protein</fullName>
    </recommendedName>
</protein>
<sequence>MGSACSCFDGEVKEQKREQDRLASAEARAKAAEAAQKRQQEFDQSAIGRAVRAQAAKEKQSGNTNKGEPGLKWQMG</sequence>
<accession>A0A9R0JTD4</accession>
<feature type="compositionally biased region" description="Basic and acidic residues" evidence="4">
    <location>
        <begin position="10"/>
        <end position="41"/>
    </location>
</feature>
<dbReference type="Proteomes" id="UP000813463">
    <property type="component" value="Chromosome 3"/>
</dbReference>
<dbReference type="PANTHER" id="PTHR36813">
    <property type="entry name" value="TRANSMEMBRANE PROTEIN"/>
    <property type="match status" value="1"/>
</dbReference>
<dbReference type="AlphaFoldDB" id="A0A9R0JTD4"/>
<evidence type="ECO:0000256" key="1">
    <source>
        <dbReference type="ARBA" id="ARBA00022707"/>
    </source>
</evidence>
<dbReference type="Pfam" id="PF15811">
    <property type="entry name" value="SVIP"/>
    <property type="match status" value="1"/>
</dbReference>
<dbReference type="OrthoDB" id="1715717at2759"/>
<evidence type="ECO:0000313" key="5">
    <source>
        <dbReference type="Proteomes" id="UP000813463"/>
    </source>
</evidence>